<evidence type="ECO:0000256" key="5">
    <source>
        <dbReference type="ARBA" id="ARBA00022989"/>
    </source>
</evidence>
<evidence type="ECO:0000256" key="4">
    <source>
        <dbReference type="ARBA" id="ARBA00022692"/>
    </source>
</evidence>
<dbReference type="InterPro" id="IPR018422">
    <property type="entry name" value="Cation/H_exchanger_CPA1"/>
</dbReference>
<evidence type="ECO:0000256" key="10">
    <source>
        <dbReference type="SAM" id="Phobius"/>
    </source>
</evidence>
<dbReference type="PATRIC" id="fig|883079.3.peg.2489"/>
<dbReference type="InterPro" id="IPR006153">
    <property type="entry name" value="Cation/H_exchanger_TM"/>
</dbReference>
<reference evidence="12 13" key="1">
    <citation type="submission" date="2012-04" db="EMBL/GenBank/DDBJ databases">
        <title>The Genome Sequence of Afipia clevelandensis ATCC 49720.</title>
        <authorList>
            <consortium name="The Broad Institute Genome Sequencing Platform"/>
            <person name="Earl A."/>
            <person name="Ward D."/>
            <person name="Feldgarden M."/>
            <person name="Gevers D."/>
            <person name="Huys G."/>
            <person name="Walker B."/>
            <person name="Young S.K."/>
            <person name="Zeng Q."/>
            <person name="Gargeya S."/>
            <person name="Fitzgerald M."/>
            <person name="Haas B."/>
            <person name="Abouelleil A."/>
            <person name="Alvarado L."/>
            <person name="Arachchi H.M."/>
            <person name="Berlin A."/>
            <person name="Chapman S.B."/>
            <person name="Goldberg J."/>
            <person name="Griggs A."/>
            <person name="Gujja S."/>
            <person name="Hansen M."/>
            <person name="Howarth C."/>
            <person name="Imamovic A."/>
            <person name="Larimer J."/>
            <person name="McCowen C."/>
            <person name="Montmayeur A."/>
            <person name="Murphy C."/>
            <person name="Neiman D."/>
            <person name="Pearson M."/>
            <person name="Priest M."/>
            <person name="Roberts A."/>
            <person name="Saif S."/>
            <person name="Shea T."/>
            <person name="Sisk P."/>
            <person name="Sykes S."/>
            <person name="Wortman J."/>
            <person name="Nusbaum C."/>
            <person name="Birren B."/>
        </authorList>
    </citation>
    <scope>NUCLEOTIDE SEQUENCE [LARGE SCALE GENOMIC DNA]</scope>
    <source>
        <strain evidence="12 13">ATCC 49720</strain>
    </source>
</reference>
<feature type="transmembrane region" description="Helical" evidence="10">
    <location>
        <begin position="301"/>
        <end position="329"/>
    </location>
</feature>
<evidence type="ECO:0000256" key="3">
    <source>
        <dbReference type="ARBA" id="ARBA00022475"/>
    </source>
</evidence>
<keyword evidence="5 10" id="KW-1133">Transmembrane helix</keyword>
<keyword evidence="9" id="KW-0739">Sodium transport</keyword>
<keyword evidence="6" id="KW-0915">Sodium</keyword>
<dbReference type="EMBL" id="AGWY01000011">
    <property type="protein sequence ID" value="EKS35172.1"/>
    <property type="molecule type" value="Genomic_DNA"/>
</dbReference>
<evidence type="ECO:0000256" key="2">
    <source>
        <dbReference type="ARBA" id="ARBA00022448"/>
    </source>
</evidence>
<dbReference type="OrthoDB" id="9809206at2"/>
<comment type="subcellular location">
    <subcellularLocation>
        <location evidence="1">Cell membrane</location>
        <topology evidence="1">Multi-pass membrane protein</topology>
    </subcellularLocation>
</comment>
<dbReference type="GO" id="GO:0015386">
    <property type="term" value="F:potassium:proton antiporter activity"/>
    <property type="evidence" value="ECO:0007669"/>
    <property type="project" value="TreeGrafter"/>
</dbReference>
<dbReference type="AlphaFoldDB" id="K8NXW3"/>
<dbReference type="RefSeq" id="WP_002713310.1">
    <property type="nucleotide sequence ID" value="NZ_KB375281.1"/>
</dbReference>
<evidence type="ECO:0000313" key="13">
    <source>
        <dbReference type="Proteomes" id="UP000001095"/>
    </source>
</evidence>
<name>K8NXW3_9BRAD</name>
<dbReference type="HOGENOM" id="CLU_005912_8_2_5"/>
<evidence type="ECO:0000256" key="6">
    <source>
        <dbReference type="ARBA" id="ARBA00023053"/>
    </source>
</evidence>
<keyword evidence="8 10" id="KW-0472">Membrane</keyword>
<dbReference type="Proteomes" id="UP000001095">
    <property type="component" value="Unassembled WGS sequence"/>
</dbReference>
<dbReference type="Pfam" id="PF00999">
    <property type="entry name" value="Na_H_Exchanger"/>
    <property type="match status" value="1"/>
</dbReference>
<feature type="domain" description="Cation/H+ exchanger transmembrane" evidence="11">
    <location>
        <begin position="14"/>
        <end position="405"/>
    </location>
</feature>
<feature type="transmembrane region" description="Helical" evidence="10">
    <location>
        <begin position="376"/>
        <end position="394"/>
    </location>
</feature>
<evidence type="ECO:0000313" key="12">
    <source>
        <dbReference type="EMBL" id="EKS35172.1"/>
    </source>
</evidence>
<feature type="transmembrane region" description="Helical" evidence="10">
    <location>
        <begin position="81"/>
        <end position="102"/>
    </location>
</feature>
<keyword evidence="7" id="KW-0406">Ion transport</keyword>
<keyword evidence="4 10" id="KW-0812">Transmembrane</keyword>
<proteinExistence type="predicted"/>
<keyword evidence="2" id="KW-0813">Transport</keyword>
<feature type="transmembrane region" description="Helical" evidence="10">
    <location>
        <begin position="350"/>
        <end position="370"/>
    </location>
</feature>
<protein>
    <submittedName>
        <fullName evidence="12">Na+/H+ antiporter</fullName>
    </submittedName>
</protein>
<dbReference type="Gene3D" id="6.10.140.1330">
    <property type="match status" value="1"/>
</dbReference>
<feature type="transmembrane region" description="Helical" evidence="10">
    <location>
        <begin position="114"/>
        <end position="136"/>
    </location>
</feature>
<dbReference type="GO" id="GO:0005886">
    <property type="term" value="C:plasma membrane"/>
    <property type="evidence" value="ECO:0007669"/>
    <property type="project" value="UniProtKB-SubCell"/>
</dbReference>
<dbReference type="GO" id="GO:0051453">
    <property type="term" value="P:regulation of intracellular pH"/>
    <property type="evidence" value="ECO:0007669"/>
    <property type="project" value="TreeGrafter"/>
</dbReference>
<feature type="transmembrane region" description="Helical" evidence="10">
    <location>
        <begin position="263"/>
        <end position="281"/>
    </location>
</feature>
<dbReference type="GO" id="GO:0015385">
    <property type="term" value="F:sodium:proton antiporter activity"/>
    <property type="evidence" value="ECO:0007669"/>
    <property type="project" value="InterPro"/>
</dbReference>
<evidence type="ECO:0000256" key="8">
    <source>
        <dbReference type="ARBA" id="ARBA00023136"/>
    </source>
</evidence>
<evidence type="ECO:0000256" key="9">
    <source>
        <dbReference type="ARBA" id="ARBA00023201"/>
    </source>
</evidence>
<keyword evidence="3" id="KW-1003">Cell membrane</keyword>
<feature type="transmembrane region" description="Helical" evidence="10">
    <location>
        <begin position="210"/>
        <end position="227"/>
    </location>
</feature>
<dbReference type="GO" id="GO:0098719">
    <property type="term" value="P:sodium ion import across plasma membrane"/>
    <property type="evidence" value="ECO:0007669"/>
    <property type="project" value="TreeGrafter"/>
</dbReference>
<dbReference type="PANTHER" id="PTHR10110:SF86">
    <property type="entry name" value="SODIUM_HYDROGEN EXCHANGER 7"/>
    <property type="match status" value="1"/>
</dbReference>
<evidence type="ECO:0000259" key="11">
    <source>
        <dbReference type="Pfam" id="PF00999"/>
    </source>
</evidence>
<keyword evidence="13" id="KW-1185">Reference proteome</keyword>
<sequence length="513" mass="55215">MHAFEWLIGLLLGAMLLSALARRLGVPYPTFLALGGIGIAFLPDAPNWTLEPSLALALFVAPVLLDAAFDTSLRDLRDNWLPVTMLVLAAVGITTAAVAVVAHRMVPAMPWPAAIALGAIVAPPDAAAATAILRSVKLPYRLLKILEGESLLNDASALLIYRVAVGAAMASSLSVTHLAPILAYAIAGSLIAGFVLAKLSMLLTARIEDVPTAIVMQFAGTFLVWIAAEQLQLSAILTIVVYAITIARSAPARTPARLRVPSFAVWETVVFLLNVMAFVLIGMQLRPIWAGLEASDRQNYVLVAAAVLATVIFVRIVWVTSYTTLLIAAMERLGWRPRRAAMGRPSVRGAFLISWCGMRGIVTLATAFALPEAFPYRDLILLTAFSVVLGTLVIQGLTLRPLIAWFALDDGDPVGHEVGRARRAAFHAALDAIDGNTTPEAELLRLEYRQLLDRAENNPDGLTSSELPADPLRRQAIAAARRVLFEMRESGEIGDDAFHLLEAEFDWAELSAA</sequence>
<gene>
    <name evidence="12" type="ORF">HMPREF9696_02444</name>
</gene>
<dbReference type="PANTHER" id="PTHR10110">
    <property type="entry name" value="SODIUM/HYDROGEN EXCHANGER"/>
    <property type="match status" value="1"/>
</dbReference>
<feature type="transmembrane region" description="Helical" evidence="10">
    <location>
        <begin position="181"/>
        <end position="203"/>
    </location>
</feature>
<organism evidence="12 13">
    <name type="scientific">Afipia clevelandensis ATCC 49720</name>
    <dbReference type="NCBI Taxonomy" id="883079"/>
    <lineage>
        <taxon>Bacteria</taxon>
        <taxon>Pseudomonadati</taxon>
        <taxon>Pseudomonadota</taxon>
        <taxon>Alphaproteobacteria</taxon>
        <taxon>Hyphomicrobiales</taxon>
        <taxon>Nitrobacteraceae</taxon>
        <taxon>Afipia</taxon>
    </lineage>
</organism>
<comment type="caution">
    <text evidence="12">The sequence shown here is derived from an EMBL/GenBank/DDBJ whole genome shotgun (WGS) entry which is preliminary data.</text>
</comment>
<feature type="transmembrane region" description="Helical" evidence="10">
    <location>
        <begin position="233"/>
        <end position="251"/>
    </location>
</feature>
<accession>K8NXW3</accession>
<evidence type="ECO:0000256" key="1">
    <source>
        <dbReference type="ARBA" id="ARBA00004651"/>
    </source>
</evidence>
<evidence type="ECO:0000256" key="7">
    <source>
        <dbReference type="ARBA" id="ARBA00023065"/>
    </source>
</evidence>